<evidence type="ECO:0000256" key="2">
    <source>
        <dbReference type="SAM" id="Phobius"/>
    </source>
</evidence>
<dbReference type="EMBL" id="LR798285">
    <property type="protein sequence ID" value="CAB5220435.1"/>
    <property type="molecule type" value="Genomic_DNA"/>
</dbReference>
<feature type="transmembrane region" description="Helical" evidence="2">
    <location>
        <begin position="150"/>
        <end position="173"/>
    </location>
</feature>
<name>A0A6J7WUC2_9CAUD</name>
<dbReference type="InterPro" id="IPR013783">
    <property type="entry name" value="Ig-like_fold"/>
</dbReference>
<feature type="domain" description="Fibronectin type-III" evidence="3">
    <location>
        <begin position="1032"/>
        <end position="1128"/>
    </location>
</feature>
<evidence type="ECO:0000259" key="3">
    <source>
        <dbReference type="PROSITE" id="PS50853"/>
    </source>
</evidence>
<keyword evidence="2" id="KW-0812">Transmembrane</keyword>
<reference evidence="4" key="1">
    <citation type="submission" date="2020-05" db="EMBL/GenBank/DDBJ databases">
        <authorList>
            <person name="Chiriac C."/>
            <person name="Salcher M."/>
            <person name="Ghai R."/>
            <person name="Kavagutti S V."/>
        </authorList>
    </citation>
    <scope>NUCLEOTIDE SEQUENCE</scope>
</reference>
<dbReference type="InterPro" id="IPR032876">
    <property type="entry name" value="J_dom"/>
</dbReference>
<dbReference type="Gene3D" id="2.60.40.10">
    <property type="entry name" value="Immunoglobulins"/>
    <property type="match status" value="1"/>
</dbReference>
<evidence type="ECO:0000313" key="4">
    <source>
        <dbReference type="EMBL" id="CAB5220435.1"/>
    </source>
</evidence>
<protein>
    <submittedName>
        <fullName evidence="4">Tip attachment protein J</fullName>
    </submittedName>
</protein>
<feature type="region of interest" description="Disordered" evidence="1">
    <location>
        <begin position="386"/>
        <end position="411"/>
    </location>
</feature>
<dbReference type="Pfam" id="PF13550">
    <property type="entry name" value="Phage-tail_3"/>
    <property type="match status" value="1"/>
</dbReference>
<dbReference type="PROSITE" id="PS50853">
    <property type="entry name" value="FN3"/>
    <property type="match status" value="1"/>
</dbReference>
<feature type="transmembrane region" description="Helical" evidence="2">
    <location>
        <begin position="113"/>
        <end position="138"/>
    </location>
</feature>
<feature type="compositionally biased region" description="Basic and acidic residues" evidence="1">
    <location>
        <begin position="394"/>
        <end position="403"/>
    </location>
</feature>
<keyword evidence="2" id="KW-0472">Membrane</keyword>
<proteinExistence type="predicted"/>
<sequence>MAELLLPGSDEPVMQVDHAFADAEEGAERSTQVIVHPHPFYTYSQPIVVRAGMTLAEIVAAAGIPATYHGFLRVFVDDMEVPRAQWAFVRPRVGRHVYVRATPQGGGHGGKNILSMVLMLVVVVAASFFAPMIAGAMLPGMVGAAAGSATAFAFSAVTHIIGAGLTILGAMAINALIPPPSMQGEGLASQRALLSGVKNQFAPYADIPRHFGKRRVYPLMAAHPYTEAQGKKRYLRVLLAVGWGPLSISDIKIGETPIANFNQVEYEVREGWDAAHALFGTLPVGKSADTAQTLFTNSVSEDSFSILLDDAGVDASGNAIVGVGAWQTRTTLDGVSEISVDLNLPYGWVKYNDNGSTDPITAFVDVEYRLVGASNWTSVTWAGHDTDDGTDNDGELRIKDESRSPTSRGGRWKVPTVGQYEVRLRRRTKRFTPERKYAQRIEWSVLRSIKPQNPLNISGLSVIALRLKATDQLNGFPDAINCVVESYLPAYNGSTWSWSLSHSPGWAYADLMRRRGVDGLIADTRIDLTGIKAWADACAGTAPNASEAYWEFNGTFERGALFTALRQVAAHGRASFLIKDGRYSIVRDVSQTVPVQHITPRNSFGYSGEKGFVDLPHGLKITFVNLAKGYQQDEVIVYADGYSASNASKFESMELPGCTSATQAWREGRYYLAVGQLRPEVHSVTMDIEHLRCTMGDLVRLSHDVLSIGIASGRIASLDIGRNVLIYSEQFNNAAWTKGLATVSANTAVAPDGTTTADTLTEDSTNNYHTINQFAGTIGAVETFSFYAKAAGRSWVGVQVGNTFNAYFDLANGVLGTVNSGTASISAVGNGWYRCAVTTTRAGNQNNIIFLCPANGTVSYLSNGTSGVYLWGAQLEAGSTVTAYQKAATSVYGLISGLVLDNQVQRDAGINYVARIRQKDGTSALYSVDVKSGAAEVTSLIPLLTPVATSVGPMVGDLFIFGISNLESAPMLVKKIEPGPNMTAKVTLVDAQPGVWTADTGAIPAFDTYITNTTPVAQQQPAQPSFTLASDEGVIIRLADGTLQDRIAVTLGNLPSATVPATDYEVQFKKTEASDWQQAIVSKVAVRQAFIAPVLQGASYDVRLRTISQYGVTSDWVTTTGHVVVGKTTVPSNVTGFAVVNRVDGAQLSWTANPEIDVFAYAIRRGSSWDTAEIVSEFVTGTSFFVGISVATAQTFLIRAVDAIGLLSDTPSAVTAAVAAPDDITTFETYPQNDSIRFTWVSVPGTGIEYEIRAGDSWASGQKIARSGGNTVTVKLPAKLSGTKLFWIKAVSTAGLYSATARFKLVDQAPIVNRNIVLEDDFSLAGWAGAKSGLTINGSGPTSFLTVNKGIDGLSMARADFYRAVSLPAAFYARNWLEANFAATISSSLTWDGATSTWAGAGSIAWAGSIGDSAGCTLTPYISIADAAAIPANLIEEFVFNGSTTGSAGSVPASSANISYGSLHFGQGLDVYSGSEASYTFATPSTFTAIFDFRFNAYRGSYAPFMLGLIADPLTDARTMFEQAGDFLLFKLALSGGNILKVAHNVAADVFRCSGTGQADIDIPADIESGDLLTFALVQDAAERRLMCYNHRTGVTQSMLSAQAPMGAFASFLLAEAASIQAPGVTGNLQFFSAPLAVAAFSELAPIRTPSGYQPFRELVPGDYRYQNAVVWLNIEVADRSLDITVAEVVLSIDVPDLHQKASLALTTSAVAVIFPTPFNAVPTLQVTQNDGTVLAIARVTNLTALGFTVQLFDATSPTTPVAGTIAYSATGY</sequence>
<accession>A0A6J7WUC2</accession>
<gene>
    <name evidence="4" type="ORF">UFOVP233_75</name>
</gene>
<dbReference type="InterPro" id="IPR055385">
    <property type="entry name" value="GpJ_HDII-ins2"/>
</dbReference>
<dbReference type="Pfam" id="PF24801">
    <property type="entry name" value="FNIII-A_GpJ"/>
    <property type="match status" value="1"/>
</dbReference>
<dbReference type="NCBIfam" id="NF040662">
    <property type="entry name" value="attach_TipJ_rel"/>
    <property type="match status" value="1"/>
</dbReference>
<dbReference type="InterPro" id="IPR003961">
    <property type="entry name" value="FN3_dom"/>
</dbReference>
<organism evidence="4">
    <name type="scientific">uncultured Caudovirales phage</name>
    <dbReference type="NCBI Taxonomy" id="2100421"/>
    <lineage>
        <taxon>Viruses</taxon>
        <taxon>Duplodnaviria</taxon>
        <taxon>Heunggongvirae</taxon>
        <taxon>Uroviricota</taxon>
        <taxon>Caudoviricetes</taxon>
        <taxon>Peduoviridae</taxon>
        <taxon>Maltschvirus</taxon>
        <taxon>Maltschvirus maltsch</taxon>
    </lineage>
</organism>
<keyword evidence="2" id="KW-1133">Transmembrane helix</keyword>
<evidence type="ECO:0000256" key="1">
    <source>
        <dbReference type="SAM" id="MobiDB-lite"/>
    </source>
</evidence>